<dbReference type="PROSITE" id="PS50893">
    <property type="entry name" value="ABC_TRANSPORTER_2"/>
    <property type="match status" value="1"/>
</dbReference>
<dbReference type="GO" id="GO:0022857">
    <property type="term" value="F:transmembrane transporter activity"/>
    <property type="evidence" value="ECO:0007669"/>
    <property type="project" value="UniProtKB-ARBA"/>
</dbReference>
<dbReference type="PROSITE" id="PS00211">
    <property type="entry name" value="ABC_TRANSPORTER_1"/>
    <property type="match status" value="1"/>
</dbReference>
<dbReference type="GO" id="GO:0005524">
    <property type="term" value="F:ATP binding"/>
    <property type="evidence" value="ECO:0007669"/>
    <property type="project" value="UniProtKB-KW"/>
</dbReference>
<dbReference type="GO" id="GO:0016887">
    <property type="term" value="F:ATP hydrolysis activity"/>
    <property type="evidence" value="ECO:0007669"/>
    <property type="project" value="InterPro"/>
</dbReference>
<evidence type="ECO:0000256" key="1">
    <source>
        <dbReference type="ARBA" id="ARBA00005417"/>
    </source>
</evidence>
<dbReference type="HOGENOM" id="CLU_000604_1_22_14"/>
<dbReference type="InterPro" id="IPR003439">
    <property type="entry name" value="ABC_transporter-like_ATP-bd"/>
</dbReference>
<dbReference type="PANTHER" id="PTHR42798:SF2">
    <property type="entry name" value="ABC TRANSPORTER ATP-BINDING PROTEIN MG467-RELATED"/>
    <property type="match status" value="1"/>
</dbReference>
<organism evidence="7 8">
    <name type="scientific">Ureaplasma parvum serovar 3 (strain ATCC 27815 / 27 / NCTC 11736)</name>
    <dbReference type="NCBI Taxonomy" id="505682"/>
    <lineage>
        <taxon>Bacteria</taxon>
        <taxon>Bacillati</taxon>
        <taxon>Mycoplasmatota</taxon>
        <taxon>Mycoplasmoidales</taxon>
        <taxon>Mycoplasmoidaceae</taxon>
        <taxon>Ureaplasma</taxon>
    </lineage>
</organism>
<dbReference type="SUPFAM" id="SSF52540">
    <property type="entry name" value="P-loop containing nucleoside triphosphate hydrolases"/>
    <property type="match status" value="1"/>
</dbReference>
<dbReference type="EMBL" id="CP000942">
    <property type="protein sequence ID" value="ACA33227.1"/>
    <property type="molecule type" value="Genomic_DNA"/>
</dbReference>
<evidence type="ECO:0000256" key="4">
    <source>
        <dbReference type="ARBA" id="ARBA00022840"/>
    </source>
</evidence>
<dbReference type="CDD" id="cd03255">
    <property type="entry name" value="ABC_MJ0796_LolCDE_FtsE"/>
    <property type="match status" value="1"/>
</dbReference>
<accession>A0A2C9DZ41</accession>
<dbReference type="Gene3D" id="3.40.50.300">
    <property type="entry name" value="P-loop containing nucleotide triphosphate hydrolases"/>
    <property type="match status" value="1"/>
</dbReference>
<comment type="similarity">
    <text evidence="1">Belongs to the ABC transporter superfamily.</text>
</comment>
<dbReference type="InterPro" id="IPR017911">
    <property type="entry name" value="MacB-like_ATP-bd"/>
</dbReference>
<name>A0A2C9DZ41_UREP2</name>
<dbReference type="SMART" id="SM00382">
    <property type="entry name" value="AAA"/>
    <property type="match status" value="1"/>
</dbReference>
<feature type="domain" description="ABC transporter" evidence="6">
    <location>
        <begin position="65"/>
        <end position="295"/>
    </location>
</feature>
<evidence type="ECO:0000259" key="6">
    <source>
        <dbReference type="PROSITE" id="PS50893"/>
    </source>
</evidence>
<feature type="compositionally biased region" description="Basic and acidic residues" evidence="5">
    <location>
        <begin position="18"/>
        <end position="27"/>
    </location>
</feature>
<dbReference type="FunFam" id="3.40.50.300:FF:000032">
    <property type="entry name" value="Export ABC transporter ATP-binding protein"/>
    <property type="match status" value="1"/>
</dbReference>
<dbReference type="AlphaFoldDB" id="A0A2C9DZ41"/>
<dbReference type="GO" id="GO:0098796">
    <property type="term" value="C:membrane protein complex"/>
    <property type="evidence" value="ECO:0007669"/>
    <property type="project" value="UniProtKB-ARBA"/>
</dbReference>
<gene>
    <name evidence="7" type="ordered locus">UPA3_0124</name>
</gene>
<feature type="region of interest" description="Disordered" evidence="5">
    <location>
        <begin position="1"/>
        <end position="27"/>
    </location>
</feature>
<evidence type="ECO:0000256" key="2">
    <source>
        <dbReference type="ARBA" id="ARBA00022448"/>
    </source>
</evidence>
<dbReference type="Proteomes" id="UP000002162">
    <property type="component" value="Chromosome"/>
</dbReference>
<evidence type="ECO:0000313" key="7">
    <source>
        <dbReference type="EMBL" id="ACA33227.1"/>
    </source>
</evidence>
<dbReference type="InterPro" id="IPR003593">
    <property type="entry name" value="AAA+_ATPase"/>
</dbReference>
<evidence type="ECO:0000256" key="5">
    <source>
        <dbReference type="SAM" id="MobiDB-lite"/>
    </source>
</evidence>
<evidence type="ECO:0000256" key="3">
    <source>
        <dbReference type="ARBA" id="ARBA00022741"/>
    </source>
</evidence>
<keyword evidence="2" id="KW-0813">Transport</keyword>
<dbReference type="InterPro" id="IPR027417">
    <property type="entry name" value="P-loop_NTPase"/>
</dbReference>
<evidence type="ECO:0000313" key="8">
    <source>
        <dbReference type="Proteomes" id="UP000002162"/>
    </source>
</evidence>
<protein>
    <submittedName>
        <fullName evidence="7">ABC Transporter</fullName>
    </submittedName>
</protein>
<reference evidence="7 8" key="1">
    <citation type="submission" date="2008-02" db="EMBL/GenBank/DDBJ databases">
        <title>Genome sequence of Ureaplasma parvum serovar 3.</title>
        <authorList>
            <person name="Methe B.A."/>
            <person name="Glass J."/>
            <person name="Waites K."/>
            <person name="Shrivastava S."/>
        </authorList>
    </citation>
    <scope>NUCLEOTIDE SEQUENCE [LARGE SCALE GENOMIC DNA]</scope>
    <source>
        <strain evidence="8">ATCC 27815 / 27 / NCTC 11736</strain>
    </source>
</reference>
<dbReference type="InterPro" id="IPR017871">
    <property type="entry name" value="ABC_transporter-like_CS"/>
</dbReference>
<proteinExistence type="inferred from homology"/>
<dbReference type="KEGG" id="upa:UPA3_0124"/>
<sequence>MRNKKENDNVINPLSNPDENKKINIKDLSKDERKELKKRIKEVEKLNRNHKGDIDMPSRDPNNIIELRDVKKIFTNGYLINETLKGVNLDIRKGEFVIILGPSGSGKTTLMNIMSGLDRATDGDVRVCDKQLINMNQNKLTDFRKEYIGFVFQQYGLLPTLSVEENVEIGADLQVDKKRRIKPQDALKAVGMLDYAKKFPHELSGGQQQRVSIARALAKNPIILFGDEPTGAVDETMSKIILKEFVKVNQELKTTVIIVTHNPIFAELGTLVIKVKDGNINELIRNDHPKSVDELKWDEQ</sequence>
<dbReference type="PANTHER" id="PTHR42798">
    <property type="entry name" value="LIPOPROTEIN-RELEASING SYSTEM ATP-BINDING PROTEIN LOLD"/>
    <property type="match status" value="1"/>
</dbReference>
<dbReference type="GeneID" id="29672194"/>
<keyword evidence="3" id="KW-0547">Nucleotide-binding</keyword>
<keyword evidence="4" id="KW-0067">ATP-binding</keyword>
<dbReference type="Pfam" id="PF00005">
    <property type="entry name" value="ABC_tran"/>
    <property type="match status" value="1"/>
</dbReference>
<dbReference type="RefSeq" id="WP_006688936.1">
    <property type="nucleotide sequence ID" value="NC_010503.1"/>
</dbReference>